<accession>A0A1U7HLJ6</accession>
<dbReference type="InterPro" id="IPR000014">
    <property type="entry name" value="PAS"/>
</dbReference>
<keyword evidence="5" id="KW-1003">Cell membrane</keyword>
<dbReference type="Gene3D" id="3.30.450.20">
    <property type="entry name" value="PAS domain"/>
    <property type="match status" value="3"/>
</dbReference>
<evidence type="ECO:0000256" key="6">
    <source>
        <dbReference type="ARBA" id="ARBA00022553"/>
    </source>
</evidence>
<evidence type="ECO:0000256" key="3">
    <source>
        <dbReference type="ARBA" id="ARBA00006402"/>
    </source>
</evidence>
<keyword evidence="13" id="KW-0902">Two-component regulatory system</keyword>
<reference evidence="24 25" key="1">
    <citation type="submission" date="2016-11" db="EMBL/GenBank/DDBJ databases">
        <title>Draft Genome Sequences of Nine Cyanobacterial Strains from Diverse Habitats.</title>
        <authorList>
            <person name="Zhu T."/>
            <person name="Hou S."/>
            <person name="Lu X."/>
            <person name="Hess W.R."/>
        </authorList>
    </citation>
    <scope>NUCLEOTIDE SEQUENCE [LARGE SCALE GENOMIC DNA]</scope>
    <source>
        <strain evidence="24 25">NIES-593</strain>
    </source>
</reference>
<evidence type="ECO:0000256" key="18">
    <source>
        <dbReference type="SAM" id="Coils"/>
    </source>
</evidence>
<keyword evidence="14 19" id="KW-0472">Membrane</keyword>
<feature type="domain" description="HAMP" evidence="23">
    <location>
        <begin position="380"/>
        <end position="432"/>
    </location>
</feature>
<dbReference type="GO" id="GO:0005524">
    <property type="term" value="F:ATP binding"/>
    <property type="evidence" value="ECO:0007669"/>
    <property type="project" value="UniProtKB-KW"/>
</dbReference>
<dbReference type="InterPro" id="IPR004358">
    <property type="entry name" value="Sig_transdc_His_kin-like_C"/>
</dbReference>
<dbReference type="InterPro" id="IPR005467">
    <property type="entry name" value="His_kinase_dom"/>
</dbReference>
<dbReference type="SUPFAM" id="SSF55874">
    <property type="entry name" value="ATPase domain of HSP90 chaperone/DNA topoisomerase II/histidine kinase"/>
    <property type="match status" value="1"/>
</dbReference>
<feature type="transmembrane region" description="Helical" evidence="19">
    <location>
        <begin position="360"/>
        <end position="383"/>
    </location>
</feature>
<dbReference type="SUPFAM" id="SSF52172">
    <property type="entry name" value="CheY-like"/>
    <property type="match status" value="1"/>
</dbReference>
<dbReference type="InterPro" id="IPR011006">
    <property type="entry name" value="CheY-like_superfamily"/>
</dbReference>
<dbReference type="Pfam" id="PF02518">
    <property type="entry name" value="HATPase_c"/>
    <property type="match status" value="1"/>
</dbReference>
<dbReference type="EC" id="2.7.13.3" evidence="4"/>
<dbReference type="PROSITE" id="PS50885">
    <property type="entry name" value="HAMP"/>
    <property type="match status" value="1"/>
</dbReference>
<evidence type="ECO:0000259" key="20">
    <source>
        <dbReference type="PROSITE" id="PS50109"/>
    </source>
</evidence>
<evidence type="ECO:0000256" key="13">
    <source>
        <dbReference type="ARBA" id="ARBA00023012"/>
    </source>
</evidence>
<dbReference type="CDD" id="cd06225">
    <property type="entry name" value="HAMP"/>
    <property type="match status" value="1"/>
</dbReference>
<feature type="coiled-coil region" evidence="18">
    <location>
        <begin position="424"/>
        <end position="486"/>
    </location>
</feature>
<evidence type="ECO:0000256" key="17">
    <source>
        <dbReference type="PROSITE-ProRule" id="PRU00169"/>
    </source>
</evidence>
<dbReference type="PROSITE" id="PS50109">
    <property type="entry name" value="HIS_KIN"/>
    <property type="match status" value="1"/>
</dbReference>
<keyword evidence="12 19" id="KW-1133">Transmembrane helix</keyword>
<evidence type="ECO:0000256" key="2">
    <source>
        <dbReference type="ARBA" id="ARBA00004651"/>
    </source>
</evidence>
<dbReference type="SUPFAM" id="SSF55785">
    <property type="entry name" value="PYP-like sensor domain (PAS domain)"/>
    <property type="match status" value="1"/>
</dbReference>
<evidence type="ECO:0000256" key="10">
    <source>
        <dbReference type="ARBA" id="ARBA00022777"/>
    </source>
</evidence>
<name>A0A1U7HLJ6_9CYAN</name>
<keyword evidence="9" id="KW-0547">Nucleotide-binding</keyword>
<evidence type="ECO:0000256" key="8">
    <source>
        <dbReference type="ARBA" id="ARBA00022692"/>
    </source>
</evidence>
<dbReference type="PANTHER" id="PTHR43047">
    <property type="entry name" value="TWO-COMPONENT HISTIDINE PROTEIN KINASE"/>
    <property type="match status" value="1"/>
</dbReference>
<dbReference type="InterPro" id="IPR000700">
    <property type="entry name" value="PAS-assoc_C"/>
</dbReference>
<evidence type="ECO:0000259" key="22">
    <source>
        <dbReference type="PROSITE" id="PS50113"/>
    </source>
</evidence>
<dbReference type="SMART" id="SM00448">
    <property type="entry name" value="REC"/>
    <property type="match status" value="1"/>
</dbReference>
<keyword evidence="15" id="KW-0131">Cell cycle</keyword>
<dbReference type="AlphaFoldDB" id="A0A1U7HLJ6"/>
<comment type="similarity">
    <text evidence="3">In the N-terminal section; belongs to the phytochrome family.</text>
</comment>
<dbReference type="SUPFAM" id="SSF158472">
    <property type="entry name" value="HAMP domain-like"/>
    <property type="match status" value="1"/>
</dbReference>
<dbReference type="InterPro" id="IPR036097">
    <property type="entry name" value="HisK_dim/P_sf"/>
</dbReference>
<organism evidence="24 25">
    <name type="scientific">Hydrococcus rivularis NIES-593</name>
    <dbReference type="NCBI Taxonomy" id="1921803"/>
    <lineage>
        <taxon>Bacteria</taxon>
        <taxon>Bacillati</taxon>
        <taxon>Cyanobacteriota</taxon>
        <taxon>Cyanophyceae</taxon>
        <taxon>Pleurocapsales</taxon>
        <taxon>Hydrococcaceae</taxon>
        <taxon>Hydrococcus</taxon>
    </lineage>
</organism>
<dbReference type="InterPro" id="IPR036890">
    <property type="entry name" value="HATPase_C_sf"/>
</dbReference>
<dbReference type="InterPro" id="IPR029151">
    <property type="entry name" value="Sensor-like_sf"/>
</dbReference>
<dbReference type="InterPro" id="IPR003660">
    <property type="entry name" value="HAMP_dom"/>
</dbReference>
<comment type="catalytic activity">
    <reaction evidence="1">
        <text>ATP + protein L-histidine = ADP + protein N-phospho-L-histidine.</text>
        <dbReference type="EC" id="2.7.13.3"/>
    </reaction>
</comment>
<dbReference type="Gene3D" id="6.10.340.10">
    <property type="match status" value="1"/>
</dbReference>
<dbReference type="EMBL" id="MRCB01000006">
    <property type="protein sequence ID" value="OKH24395.1"/>
    <property type="molecule type" value="Genomic_DNA"/>
</dbReference>
<gene>
    <name evidence="24" type="ORF">NIES593_06845</name>
</gene>
<dbReference type="InterPro" id="IPR001610">
    <property type="entry name" value="PAC"/>
</dbReference>
<dbReference type="InterPro" id="IPR001789">
    <property type="entry name" value="Sig_transdc_resp-reg_receiver"/>
</dbReference>
<dbReference type="CDD" id="cd17546">
    <property type="entry name" value="REC_hyHK_CKI1_RcsC-like"/>
    <property type="match status" value="1"/>
</dbReference>
<dbReference type="InterPro" id="IPR003661">
    <property type="entry name" value="HisK_dim/P_dom"/>
</dbReference>
<dbReference type="PRINTS" id="PR00344">
    <property type="entry name" value="BCTRLSENSOR"/>
</dbReference>
<dbReference type="SMART" id="SM00086">
    <property type="entry name" value="PAC"/>
    <property type="match status" value="1"/>
</dbReference>
<evidence type="ECO:0000256" key="1">
    <source>
        <dbReference type="ARBA" id="ARBA00000085"/>
    </source>
</evidence>
<protein>
    <recommendedName>
        <fullName evidence="16">Circadian input-output histidine kinase CikA</fullName>
        <ecNumber evidence="4">2.7.13.3</ecNumber>
    </recommendedName>
</protein>
<dbReference type="Pfam" id="PF00072">
    <property type="entry name" value="Response_reg"/>
    <property type="match status" value="1"/>
</dbReference>
<evidence type="ECO:0000256" key="11">
    <source>
        <dbReference type="ARBA" id="ARBA00022840"/>
    </source>
</evidence>
<dbReference type="NCBIfam" id="TIGR00229">
    <property type="entry name" value="sensory_box"/>
    <property type="match status" value="1"/>
</dbReference>
<dbReference type="CDD" id="cd16922">
    <property type="entry name" value="HATPase_EvgS-ArcB-TorS-like"/>
    <property type="match status" value="1"/>
</dbReference>
<feature type="domain" description="PAC" evidence="22">
    <location>
        <begin position="551"/>
        <end position="599"/>
    </location>
</feature>
<proteinExistence type="inferred from homology"/>
<feature type="modified residue" description="4-aspartylphosphate" evidence="17">
    <location>
        <position position="930"/>
    </location>
</feature>
<dbReference type="Pfam" id="PF00672">
    <property type="entry name" value="HAMP"/>
    <property type="match status" value="1"/>
</dbReference>
<dbReference type="CDD" id="cd12913">
    <property type="entry name" value="PDC1_MCP_like"/>
    <property type="match status" value="1"/>
</dbReference>
<keyword evidence="10 24" id="KW-0418">Kinase</keyword>
<dbReference type="OrthoDB" id="415806at2"/>
<feature type="domain" description="Histidine kinase" evidence="20">
    <location>
        <begin position="617"/>
        <end position="854"/>
    </location>
</feature>
<keyword evidence="25" id="KW-1185">Reference proteome</keyword>
<dbReference type="PROSITE" id="PS50110">
    <property type="entry name" value="RESPONSE_REGULATORY"/>
    <property type="match status" value="1"/>
</dbReference>
<dbReference type="GO" id="GO:0005886">
    <property type="term" value="C:plasma membrane"/>
    <property type="evidence" value="ECO:0007669"/>
    <property type="project" value="UniProtKB-SubCell"/>
</dbReference>
<dbReference type="SUPFAM" id="SSF103190">
    <property type="entry name" value="Sensory domain-like"/>
    <property type="match status" value="1"/>
</dbReference>
<dbReference type="STRING" id="1921803.NIES593_06845"/>
<dbReference type="InterPro" id="IPR035965">
    <property type="entry name" value="PAS-like_dom_sf"/>
</dbReference>
<evidence type="ECO:0000256" key="15">
    <source>
        <dbReference type="ARBA" id="ARBA00023306"/>
    </source>
</evidence>
<dbReference type="SMART" id="SM00091">
    <property type="entry name" value="PAS"/>
    <property type="match status" value="1"/>
</dbReference>
<evidence type="ECO:0000256" key="19">
    <source>
        <dbReference type="SAM" id="Phobius"/>
    </source>
</evidence>
<keyword evidence="11" id="KW-0067">ATP-binding</keyword>
<comment type="caution">
    <text evidence="24">The sequence shown here is derived from an EMBL/GenBank/DDBJ whole genome shotgun (WGS) entry which is preliminary data.</text>
</comment>
<evidence type="ECO:0000313" key="25">
    <source>
        <dbReference type="Proteomes" id="UP000186868"/>
    </source>
</evidence>
<evidence type="ECO:0000256" key="14">
    <source>
        <dbReference type="ARBA" id="ARBA00023136"/>
    </source>
</evidence>
<dbReference type="SMART" id="SM00387">
    <property type="entry name" value="HATPase_c"/>
    <property type="match status" value="1"/>
</dbReference>
<dbReference type="Pfam" id="PF13188">
    <property type="entry name" value="PAS_8"/>
    <property type="match status" value="1"/>
</dbReference>
<evidence type="ECO:0000256" key="16">
    <source>
        <dbReference type="ARBA" id="ARBA00074306"/>
    </source>
</evidence>
<keyword evidence="18" id="KW-0175">Coiled coil</keyword>
<dbReference type="Gene3D" id="1.10.287.130">
    <property type="match status" value="1"/>
</dbReference>
<keyword evidence="8 19" id="KW-0812">Transmembrane</keyword>
<dbReference type="CDD" id="cd00082">
    <property type="entry name" value="HisKA"/>
    <property type="match status" value="1"/>
</dbReference>
<dbReference type="InterPro" id="IPR033479">
    <property type="entry name" value="dCache_1"/>
</dbReference>
<dbReference type="RefSeq" id="WP_073598883.1">
    <property type="nucleotide sequence ID" value="NZ_MRCB01000006.1"/>
</dbReference>
<sequence length="1093" mass="123280">MRPLTHRFSKLTQSVPLRFIFVVPFILEISLAVGLTGWLSLQNGERAVNEVASQLRSELTARIQQYLETYLTTPHKINQLNADAIHLGELNLRDLSHLERHLWYQLHAFESVTAVYLASEQEGEHVAVERLENNALQVKISGKSTGGEIRIYAVDKNRNRIKLLRFKPNYDPRTRPWYQHAVEAGRANWGEIYRLFATPKYVLNASLPIYDERGKLLGVAAVDCSLLGISQFLRSLKIGRSGETFILERRTGLLVGSSGIQQPYIIENPAVPLVEQIPKRIKATESSDVLTRLTTQYLLKHFGGLTRINNKQQLDFEIDGERQFLQVVPMKNDLGLDWLIVIAVPEADFMDRIDANTRTTIFLCLGAFGLATVLGFFTSRWLAQPILQLERASVAIASGDLNQTVAASGTKELKVLARSFNQMAQQLRESFAALARTNEELEVRVEQRTVELSEKNEWLRQEIRDRQKAEEALQRSEAKFRNIFENSQVGIFRSRLEDGLILDANQRYLTMMGHHSLADEIGSKQRSVDYYIDPSERLRALEIVLTDGEVHNFEAHFRRHDGSEFWGLFSARLNREDGCLEGVISDISDRKRAEAALQKAVEAAEVANRAKSQFLSNMSHELRTPLNAILGFTQLLARSGSLDRKQQRYLDTIDRSGEHLLALIDDVLAISKIEAGRTTLNENDFDFYSLLDWLQQMLRLKAESKGLQLIFEIASDLPQYIRTDESKLRQVLVNLLGNAIKFTQTGSVRLGASLVKWKTGKGEGEKGKGEMTNDKELLTIHFEVEDTGPGIAAEELESLFEPFVQTQVGRRSQEGTGLGLPISQRFVRLMGGDLTVESRLGEGTIFQFDIQTSPVQADELQSSQEPSQQVIGLEAGQPFYRILVAEDKPENRQLLAELLAPVGFEVREAANGREAIALWQSWSPHLIWMDLRMPEMDGYEATKQIKAAGEKAPIIIALTASAFEEDRFAALSIGFNDFVRKPFQTEVIFNKMAEHLGVRYLYGSSQLSNIGAENSSDLSQPSRLQPEEMKKALAAMPQQWVEHLHQAAIRVNAKQILKAIEQIAELNAPLANALTHLVNNFCFEEIIALTRQQ</sequence>
<dbReference type="Gene3D" id="3.40.50.2300">
    <property type="match status" value="1"/>
</dbReference>
<feature type="transmembrane region" description="Helical" evidence="19">
    <location>
        <begin position="20"/>
        <end position="41"/>
    </location>
</feature>
<dbReference type="FunFam" id="1.10.287.130:FF:000038">
    <property type="entry name" value="Sensory transduction histidine kinase"/>
    <property type="match status" value="1"/>
</dbReference>
<keyword evidence="6 17" id="KW-0597">Phosphoprotein</keyword>
<evidence type="ECO:0000259" key="23">
    <source>
        <dbReference type="PROSITE" id="PS50885"/>
    </source>
</evidence>
<dbReference type="Gene3D" id="3.30.565.10">
    <property type="entry name" value="Histidine kinase-like ATPase, C-terminal domain"/>
    <property type="match status" value="1"/>
</dbReference>
<feature type="domain" description="Response regulatory" evidence="21">
    <location>
        <begin position="881"/>
        <end position="996"/>
    </location>
</feature>
<keyword evidence="7" id="KW-0808">Transferase</keyword>
<dbReference type="InterPro" id="IPR003594">
    <property type="entry name" value="HATPase_dom"/>
</dbReference>
<dbReference type="PROSITE" id="PS50113">
    <property type="entry name" value="PAC"/>
    <property type="match status" value="1"/>
</dbReference>
<evidence type="ECO:0000313" key="24">
    <source>
        <dbReference type="EMBL" id="OKH24395.1"/>
    </source>
</evidence>
<dbReference type="SMART" id="SM00388">
    <property type="entry name" value="HisKA"/>
    <property type="match status" value="1"/>
</dbReference>
<comment type="subcellular location">
    <subcellularLocation>
        <location evidence="2">Cell membrane</location>
        <topology evidence="2">Multi-pass membrane protein</topology>
    </subcellularLocation>
</comment>
<dbReference type="Proteomes" id="UP000186868">
    <property type="component" value="Unassembled WGS sequence"/>
</dbReference>
<dbReference type="SUPFAM" id="SSF47384">
    <property type="entry name" value="Homodimeric domain of signal transducing histidine kinase"/>
    <property type="match status" value="1"/>
</dbReference>
<dbReference type="Pfam" id="PF00512">
    <property type="entry name" value="HisKA"/>
    <property type="match status" value="1"/>
</dbReference>
<dbReference type="Pfam" id="PF02743">
    <property type="entry name" value="dCache_1"/>
    <property type="match status" value="1"/>
</dbReference>
<evidence type="ECO:0000256" key="5">
    <source>
        <dbReference type="ARBA" id="ARBA00022475"/>
    </source>
</evidence>
<dbReference type="CDD" id="cd00130">
    <property type="entry name" value="PAS"/>
    <property type="match status" value="1"/>
</dbReference>
<dbReference type="FunFam" id="3.30.565.10:FF:000010">
    <property type="entry name" value="Sensor histidine kinase RcsC"/>
    <property type="match status" value="1"/>
</dbReference>
<evidence type="ECO:0000256" key="9">
    <source>
        <dbReference type="ARBA" id="ARBA00022741"/>
    </source>
</evidence>
<evidence type="ECO:0000256" key="4">
    <source>
        <dbReference type="ARBA" id="ARBA00012438"/>
    </source>
</evidence>
<evidence type="ECO:0000259" key="21">
    <source>
        <dbReference type="PROSITE" id="PS50110"/>
    </source>
</evidence>
<dbReference type="GO" id="GO:0000155">
    <property type="term" value="F:phosphorelay sensor kinase activity"/>
    <property type="evidence" value="ECO:0007669"/>
    <property type="project" value="InterPro"/>
</dbReference>
<dbReference type="SMART" id="SM00304">
    <property type="entry name" value="HAMP"/>
    <property type="match status" value="1"/>
</dbReference>
<evidence type="ECO:0000256" key="7">
    <source>
        <dbReference type="ARBA" id="ARBA00022679"/>
    </source>
</evidence>
<evidence type="ECO:0000256" key="12">
    <source>
        <dbReference type="ARBA" id="ARBA00022989"/>
    </source>
</evidence>